<evidence type="ECO:0000256" key="1">
    <source>
        <dbReference type="ARBA" id="ARBA00023015"/>
    </source>
</evidence>
<dbReference type="GO" id="GO:1901135">
    <property type="term" value="P:carbohydrate derivative metabolic process"/>
    <property type="evidence" value="ECO:0007669"/>
    <property type="project" value="InterPro"/>
</dbReference>
<dbReference type="AlphaFoldDB" id="A0A0J8G7T8"/>
<dbReference type="EMBL" id="AZHO01000025">
    <property type="protein sequence ID" value="KMT58685.1"/>
    <property type="molecule type" value="Genomic_DNA"/>
</dbReference>
<comment type="caution">
    <text evidence="6">The sequence shown here is derived from an EMBL/GenBank/DDBJ whole genome shotgun (WGS) entry which is preliminary data.</text>
</comment>
<evidence type="ECO:0000313" key="7">
    <source>
        <dbReference type="Proteomes" id="UP000052258"/>
    </source>
</evidence>
<evidence type="ECO:0000259" key="4">
    <source>
        <dbReference type="PROSITE" id="PS51071"/>
    </source>
</evidence>
<feature type="domain" description="HTH rpiR-type" evidence="4">
    <location>
        <begin position="1"/>
        <end position="75"/>
    </location>
</feature>
<evidence type="ECO:0008006" key="8">
    <source>
        <dbReference type="Google" id="ProtNLM"/>
    </source>
</evidence>
<keyword evidence="2" id="KW-0238">DNA-binding</keyword>
<dbReference type="InterPro" id="IPR001347">
    <property type="entry name" value="SIS_dom"/>
</dbReference>
<dbReference type="PATRIC" id="fig|1430899.3.peg.2148"/>
<dbReference type="InterPro" id="IPR047640">
    <property type="entry name" value="RpiR-like"/>
</dbReference>
<dbReference type="Gene3D" id="3.40.50.10490">
    <property type="entry name" value="Glucose-6-phosphate isomerase like protein, domain 1"/>
    <property type="match status" value="1"/>
</dbReference>
<dbReference type="PANTHER" id="PTHR30514">
    <property type="entry name" value="GLUCOKINASE"/>
    <property type="match status" value="1"/>
</dbReference>
<sequence length="284" mass="32728">MLLTKMKNMVNFTSTEKEIATFIIKNTDIMEHLTIQELAKQTYSSHATIIRFTRKLGLSGFREFKIALVKDIQNREYPLSDVDPNTPFKANDSLMDISREMMELTQQTARESFQLLTEDALQEATSRLHSADRIFLFAVGDSQIRAESFQNKLWKINRYTILATKRAEWAVHTANMTTRDCTLFISYDAKSKLDVTAAKFLKERKIPMILLTSHSTSELSQLADISISIPKTEDKTTLKISTFASQIAFDYVLNVFFATLYQMDYTENRAYLAKNQAFFQENDI</sequence>
<dbReference type="PANTHER" id="PTHR30514:SF1">
    <property type="entry name" value="HTH-TYPE TRANSCRIPTIONAL REGULATOR HEXR-RELATED"/>
    <property type="match status" value="1"/>
</dbReference>
<protein>
    <recommendedName>
        <fullName evidence="8">Transcriptional regulator</fullName>
    </recommendedName>
</protein>
<keyword evidence="7" id="KW-1185">Reference proteome</keyword>
<dbReference type="Pfam" id="PF01380">
    <property type="entry name" value="SIS"/>
    <property type="match status" value="1"/>
</dbReference>
<keyword evidence="1" id="KW-0805">Transcription regulation</keyword>
<dbReference type="CDD" id="cd05013">
    <property type="entry name" value="SIS_RpiR"/>
    <property type="match status" value="1"/>
</dbReference>
<proteinExistence type="predicted"/>
<name>A0A0J8G7T8_9LIST</name>
<dbReference type="Gene3D" id="1.10.10.10">
    <property type="entry name" value="Winged helix-like DNA-binding domain superfamily/Winged helix DNA-binding domain"/>
    <property type="match status" value="1"/>
</dbReference>
<keyword evidence="3" id="KW-0804">Transcription</keyword>
<dbReference type="InterPro" id="IPR009057">
    <property type="entry name" value="Homeodomain-like_sf"/>
</dbReference>
<dbReference type="RefSeq" id="WP_007471863.1">
    <property type="nucleotide sequence ID" value="NZ_KQ130618.1"/>
</dbReference>
<evidence type="ECO:0000259" key="5">
    <source>
        <dbReference type="PROSITE" id="PS51464"/>
    </source>
</evidence>
<dbReference type="InterPro" id="IPR036388">
    <property type="entry name" value="WH-like_DNA-bd_sf"/>
</dbReference>
<dbReference type="SUPFAM" id="SSF53697">
    <property type="entry name" value="SIS domain"/>
    <property type="match status" value="1"/>
</dbReference>
<dbReference type="GO" id="GO:0003700">
    <property type="term" value="F:DNA-binding transcription factor activity"/>
    <property type="evidence" value="ECO:0007669"/>
    <property type="project" value="InterPro"/>
</dbReference>
<organism evidence="6 7">
    <name type="scientific">Listeria fleischmannii 1991</name>
    <dbReference type="NCBI Taxonomy" id="1430899"/>
    <lineage>
        <taxon>Bacteria</taxon>
        <taxon>Bacillati</taxon>
        <taxon>Bacillota</taxon>
        <taxon>Bacilli</taxon>
        <taxon>Bacillales</taxon>
        <taxon>Listeriaceae</taxon>
        <taxon>Listeria</taxon>
    </lineage>
</organism>
<dbReference type="InterPro" id="IPR046348">
    <property type="entry name" value="SIS_dom_sf"/>
</dbReference>
<dbReference type="PROSITE" id="PS51464">
    <property type="entry name" value="SIS"/>
    <property type="match status" value="1"/>
</dbReference>
<gene>
    <name evidence="6" type="ORF">X560_2097</name>
</gene>
<evidence type="ECO:0000256" key="2">
    <source>
        <dbReference type="ARBA" id="ARBA00023125"/>
    </source>
</evidence>
<dbReference type="PROSITE" id="PS51071">
    <property type="entry name" value="HTH_RPIR"/>
    <property type="match status" value="1"/>
</dbReference>
<accession>A0A0J8G7T8</accession>
<dbReference type="InterPro" id="IPR035472">
    <property type="entry name" value="RpiR-like_SIS"/>
</dbReference>
<dbReference type="InterPro" id="IPR000281">
    <property type="entry name" value="HTH_RpiR"/>
</dbReference>
<evidence type="ECO:0000313" key="6">
    <source>
        <dbReference type="EMBL" id="KMT58685.1"/>
    </source>
</evidence>
<dbReference type="Proteomes" id="UP000052258">
    <property type="component" value="Unassembled WGS sequence"/>
</dbReference>
<evidence type="ECO:0000256" key="3">
    <source>
        <dbReference type="ARBA" id="ARBA00023163"/>
    </source>
</evidence>
<dbReference type="GO" id="GO:0097367">
    <property type="term" value="F:carbohydrate derivative binding"/>
    <property type="evidence" value="ECO:0007669"/>
    <property type="project" value="InterPro"/>
</dbReference>
<dbReference type="GO" id="GO:0003677">
    <property type="term" value="F:DNA binding"/>
    <property type="evidence" value="ECO:0007669"/>
    <property type="project" value="UniProtKB-KW"/>
</dbReference>
<feature type="domain" description="SIS" evidence="5">
    <location>
        <begin position="124"/>
        <end position="266"/>
    </location>
</feature>
<dbReference type="Pfam" id="PF01418">
    <property type="entry name" value="HTH_6"/>
    <property type="match status" value="1"/>
</dbReference>
<reference evidence="6 7" key="1">
    <citation type="journal article" date="2015" name="Genome Biol. Evol.">
        <title>Comparative Genomics of Listeria Sensu Lato: Genus-Wide Differences in Evolutionary Dynamics and the Progressive Gain of Complex, Potentially Pathogenicity-Related Traits through Lateral Gene Transfer.</title>
        <authorList>
            <person name="Chiara M."/>
            <person name="Caruso M."/>
            <person name="D'Erchia A.M."/>
            <person name="Manzari C."/>
            <person name="Fraccalvieri R."/>
            <person name="Goffredo E."/>
            <person name="Latorre L."/>
            <person name="Miccolupo A."/>
            <person name="Padalino I."/>
            <person name="Santagada G."/>
            <person name="Chiocco D."/>
            <person name="Pesole G."/>
            <person name="Horner D.S."/>
            <person name="Parisi A."/>
        </authorList>
    </citation>
    <scope>NUCLEOTIDE SEQUENCE [LARGE SCALE GENOMIC DNA]</scope>
    <source>
        <strain evidence="6 7">1991</strain>
    </source>
</reference>
<dbReference type="SUPFAM" id="SSF46689">
    <property type="entry name" value="Homeodomain-like"/>
    <property type="match status" value="1"/>
</dbReference>